<dbReference type="PROSITE" id="PS51257">
    <property type="entry name" value="PROKAR_LIPOPROTEIN"/>
    <property type="match status" value="1"/>
</dbReference>
<feature type="compositionally biased region" description="Basic and acidic residues" evidence="1">
    <location>
        <begin position="434"/>
        <end position="452"/>
    </location>
</feature>
<feature type="transmembrane region" description="Helical" evidence="2">
    <location>
        <begin position="58"/>
        <end position="82"/>
    </location>
</feature>
<keyword evidence="3" id="KW-0732">Signal</keyword>
<feature type="region of interest" description="Disordered" evidence="1">
    <location>
        <begin position="427"/>
        <end position="452"/>
    </location>
</feature>
<feature type="chain" id="PRO_5038448077" description="Type VII secretion protein EccE" evidence="3">
    <location>
        <begin position="20"/>
        <end position="452"/>
    </location>
</feature>
<dbReference type="AlphaFoldDB" id="A0A3E0HPE7"/>
<evidence type="ECO:0000313" key="5">
    <source>
        <dbReference type="Proteomes" id="UP000256269"/>
    </source>
</evidence>
<keyword evidence="2" id="KW-0812">Transmembrane</keyword>
<evidence type="ECO:0000256" key="2">
    <source>
        <dbReference type="SAM" id="Phobius"/>
    </source>
</evidence>
<accession>A0A3E0HPE7</accession>
<protein>
    <recommendedName>
        <fullName evidence="6">Type VII secretion protein EccE</fullName>
    </recommendedName>
</protein>
<comment type="caution">
    <text evidence="4">The sequence shown here is derived from an EMBL/GenBank/DDBJ whole genome shotgun (WGS) entry which is preliminary data.</text>
</comment>
<organism evidence="4 5">
    <name type="scientific">Kutzneria buriramensis</name>
    <dbReference type="NCBI Taxonomy" id="1045776"/>
    <lineage>
        <taxon>Bacteria</taxon>
        <taxon>Bacillati</taxon>
        <taxon>Actinomycetota</taxon>
        <taxon>Actinomycetes</taxon>
        <taxon>Pseudonocardiales</taxon>
        <taxon>Pseudonocardiaceae</taxon>
        <taxon>Kutzneria</taxon>
    </lineage>
</organism>
<keyword evidence="2" id="KW-1133">Transmembrane helix</keyword>
<feature type="signal peptide" evidence="3">
    <location>
        <begin position="1"/>
        <end position="19"/>
    </location>
</feature>
<keyword evidence="2" id="KW-0472">Membrane</keyword>
<sequence length="452" mass="48658">MLRKHFITMMAAAALPVHASPPSCATGSPVTTFACDPAGTTNTFLSWLSFTLSRWVQAWWPLLVVAAVLALTVGAVLAVAVARARREAVESARWVEIIPPASMPRDGAHALWHNIVGTLHRTRRRGLAPRQLAIEFTSDAGRVRAGIWVPPALPAEPIADAVTHVWPGARAHTHAGAPQWIVPPGVRVSAAEVHPQGGPWVPLVDTARLARPVDTGEADSLRAVLSALSRLGPGERACVQLIVTPERATVRTGGRSWWARGLLWLITLPLRLFVAGMDLFLPGPTSTATAPTVRPRGADQAGQDPATEARRKTIAVKQGHGPHLRATLRVGYAGPGTRDTHNRALTTLVGGFDLTAPLASVRVHTTGNASARLDGRRPTRTRYSIVATVGELAALWHLPATPSEYGMTDTTARIRPAARDLPRVRRTVHKRIHRNGDNPNRRKGKDTRDEAA</sequence>
<reference evidence="4 5" key="1">
    <citation type="submission" date="2018-08" db="EMBL/GenBank/DDBJ databases">
        <title>Genomic Encyclopedia of Archaeal and Bacterial Type Strains, Phase II (KMG-II): from individual species to whole genera.</title>
        <authorList>
            <person name="Goeker M."/>
        </authorList>
    </citation>
    <scope>NUCLEOTIDE SEQUENCE [LARGE SCALE GENOMIC DNA]</scope>
    <source>
        <strain evidence="4 5">DSM 45791</strain>
    </source>
</reference>
<evidence type="ECO:0008006" key="6">
    <source>
        <dbReference type="Google" id="ProtNLM"/>
    </source>
</evidence>
<proteinExistence type="predicted"/>
<feature type="region of interest" description="Disordered" evidence="1">
    <location>
        <begin position="287"/>
        <end position="307"/>
    </location>
</feature>
<evidence type="ECO:0000256" key="3">
    <source>
        <dbReference type="SAM" id="SignalP"/>
    </source>
</evidence>
<evidence type="ECO:0000256" key="1">
    <source>
        <dbReference type="SAM" id="MobiDB-lite"/>
    </source>
</evidence>
<dbReference type="Proteomes" id="UP000256269">
    <property type="component" value="Unassembled WGS sequence"/>
</dbReference>
<name>A0A3E0HPE7_9PSEU</name>
<keyword evidence="5" id="KW-1185">Reference proteome</keyword>
<gene>
    <name evidence="4" type="ORF">BCF44_105135</name>
</gene>
<evidence type="ECO:0000313" key="4">
    <source>
        <dbReference type="EMBL" id="REH48277.1"/>
    </source>
</evidence>
<dbReference type="EMBL" id="QUNO01000005">
    <property type="protein sequence ID" value="REH48277.1"/>
    <property type="molecule type" value="Genomic_DNA"/>
</dbReference>